<dbReference type="Proteomes" id="UP000242450">
    <property type="component" value="Chromosome 22"/>
</dbReference>
<keyword evidence="2" id="KW-1185">Reference proteome</keyword>
<organism evidence="1 2">
    <name type="scientific">Cervus elaphus hippelaphus</name>
    <name type="common">European red deer</name>
    <dbReference type="NCBI Taxonomy" id="46360"/>
    <lineage>
        <taxon>Eukaryota</taxon>
        <taxon>Metazoa</taxon>
        <taxon>Chordata</taxon>
        <taxon>Craniata</taxon>
        <taxon>Vertebrata</taxon>
        <taxon>Euteleostomi</taxon>
        <taxon>Mammalia</taxon>
        <taxon>Eutheria</taxon>
        <taxon>Laurasiatheria</taxon>
        <taxon>Artiodactyla</taxon>
        <taxon>Ruminantia</taxon>
        <taxon>Pecora</taxon>
        <taxon>Cervidae</taxon>
        <taxon>Cervinae</taxon>
        <taxon>Cervus</taxon>
    </lineage>
</organism>
<dbReference type="EMBL" id="MKHE01000022">
    <property type="protein sequence ID" value="OWK03884.1"/>
    <property type="molecule type" value="Genomic_DNA"/>
</dbReference>
<accession>A0A212CDH2</accession>
<gene>
    <name evidence="1" type="ORF">Celaphus_00014064</name>
</gene>
<name>A0A212CDH2_CEREH</name>
<protein>
    <submittedName>
        <fullName evidence="1">HNRNPA1</fullName>
    </submittedName>
</protein>
<reference evidence="1 2" key="1">
    <citation type="journal article" date="2018" name="Mol. Genet. Genomics">
        <title>The red deer Cervus elaphus genome CerEla1.0: sequencing, annotating, genes, and chromosomes.</title>
        <authorList>
            <person name="Bana N.A."/>
            <person name="Nyiri A."/>
            <person name="Nagy J."/>
            <person name="Frank K."/>
            <person name="Nagy T."/>
            <person name="Steger V."/>
            <person name="Schiller M."/>
            <person name="Lakatos P."/>
            <person name="Sugar L."/>
            <person name="Horn P."/>
            <person name="Barta E."/>
            <person name="Orosz L."/>
        </authorList>
    </citation>
    <scope>NUCLEOTIDE SEQUENCE [LARGE SCALE GENOMIC DNA]</scope>
    <source>
        <strain evidence="1">Hungarian</strain>
    </source>
</reference>
<sequence length="81" mass="9462">MGNTHRLCGNESSKHQTLQRLRVCHTYLVEEVNVARKARPRKVMEELRSPRGPSQEKILKVLTINQKYHTVNDHNCEVRKA</sequence>
<proteinExistence type="predicted"/>
<evidence type="ECO:0000313" key="1">
    <source>
        <dbReference type="EMBL" id="OWK03884.1"/>
    </source>
</evidence>
<dbReference type="AlphaFoldDB" id="A0A212CDH2"/>
<evidence type="ECO:0000313" key="2">
    <source>
        <dbReference type="Proteomes" id="UP000242450"/>
    </source>
</evidence>
<comment type="caution">
    <text evidence="1">The sequence shown here is derived from an EMBL/GenBank/DDBJ whole genome shotgun (WGS) entry which is preliminary data.</text>
</comment>